<reference evidence="2 3" key="1">
    <citation type="submission" date="2016-11" db="EMBL/GenBank/DDBJ databases">
        <title>Draft Genome Sequences of Nine Cyanobacterial Strains from Diverse Habitats.</title>
        <authorList>
            <person name="Zhu T."/>
            <person name="Hou S."/>
            <person name="Lu X."/>
            <person name="Hess W.R."/>
        </authorList>
    </citation>
    <scope>NUCLEOTIDE SEQUENCE [LARGE SCALE GENOMIC DNA]</scope>
    <source>
        <strain evidence="2 3">IAM M-71</strain>
    </source>
</reference>
<name>A0A1U7IJM0_9CYAN</name>
<keyword evidence="1" id="KW-0812">Transmembrane</keyword>
<comment type="caution">
    <text evidence="2">The sequence shown here is derived from an EMBL/GenBank/DDBJ whole genome shotgun (WGS) entry which is preliminary data.</text>
</comment>
<protein>
    <submittedName>
        <fullName evidence="2">Uncharacterized protein</fullName>
    </submittedName>
</protein>
<dbReference type="AlphaFoldDB" id="A0A1U7IJM0"/>
<sequence>MYVIHAPFTNEHYSIGAHNPSIAKGRRQKAEGRRKNLIKTKVLAFHLALTAKAVAIVPIL</sequence>
<dbReference type="EMBL" id="MRCE01000012">
    <property type="protein sequence ID" value="OKH37388.1"/>
    <property type="molecule type" value="Genomic_DNA"/>
</dbReference>
<evidence type="ECO:0000256" key="1">
    <source>
        <dbReference type="SAM" id="Phobius"/>
    </source>
</evidence>
<proteinExistence type="predicted"/>
<evidence type="ECO:0000313" key="2">
    <source>
        <dbReference type="EMBL" id="OKH37388.1"/>
    </source>
</evidence>
<keyword evidence="1" id="KW-1133">Transmembrane helix</keyword>
<gene>
    <name evidence="2" type="ORF">NIES2119_14180</name>
</gene>
<dbReference type="RefSeq" id="WP_073594137.1">
    <property type="nucleotide sequence ID" value="NZ_MRCE01000012.1"/>
</dbReference>
<feature type="transmembrane region" description="Helical" evidence="1">
    <location>
        <begin position="42"/>
        <end position="59"/>
    </location>
</feature>
<keyword evidence="1" id="KW-0472">Membrane</keyword>
<evidence type="ECO:0000313" key="3">
    <source>
        <dbReference type="Proteomes" id="UP000185860"/>
    </source>
</evidence>
<dbReference type="STRING" id="454136.NIES2119_14180"/>
<accession>A0A1U7IJM0</accession>
<organism evidence="2 3">
    <name type="scientific">[Phormidium ambiguum] IAM M-71</name>
    <dbReference type="NCBI Taxonomy" id="454136"/>
    <lineage>
        <taxon>Bacteria</taxon>
        <taxon>Bacillati</taxon>
        <taxon>Cyanobacteriota</taxon>
        <taxon>Cyanophyceae</taxon>
        <taxon>Oscillatoriophycideae</taxon>
        <taxon>Aerosakkonematales</taxon>
        <taxon>Aerosakkonemataceae</taxon>
        <taxon>Floridanema</taxon>
    </lineage>
</organism>
<dbReference type="Proteomes" id="UP000185860">
    <property type="component" value="Unassembled WGS sequence"/>
</dbReference>